<feature type="domain" description="F-box" evidence="1">
    <location>
        <begin position="75"/>
        <end position="121"/>
    </location>
</feature>
<evidence type="ECO:0000313" key="2">
    <source>
        <dbReference type="Proteomes" id="UP000694865"/>
    </source>
</evidence>
<keyword evidence="2" id="KW-1185">Reference proteome</keyword>
<organism evidence="2 3">
    <name type="scientific">Saccoglossus kowalevskii</name>
    <name type="common">Acorn worm</name>
    <dbReference type="NCBI Taxonomy" id="10224"/>
    <lineage>
        <taxon>Eukaryota</taxon>
        <taxon>Metazoa</taxon>
        <taxon>Hemichordata</taxon>
        <taxon>Enteropneusta</taxon>
        <taxon>Harrimaniidae</taxon>
        <taxon>Saccoglossus</taxon>
    </lineage>
</organism>
<name>A0ABM0LWX5_SACKO</name>
<sequence length="338" mass="38325">MVGELNIDNIKTALEKRDQSGGSFDFASAVSSSWNYIQYLYNSMTTSKNASSEFEDIVRCIDCEALQIADDGDGTAGFQHIPVYIQLYIFSLLSSHDLVRLSTTCKYWHALSEDELLWKSFLERDMVKWSIIGNRSNPITYTEVNSDLTFKQIYVRCHPNINVELPNFHLSSLLRSLLPKKPPKIVMFGPGLETNVRGITKKVIYNRNSLMFKVCGMFPGEFPGVGSGFDVLVKDSMKEMKLITLYSATKSERENGNMQNRAQRNRLLVAARHHPDGINDNIPEYELQDVLKDLCRSVDGFIFIVESTADSNFSTYKKNILHFIVCSFAVFSPGYKAI</sequence>
<dbReference type="InterPro" id="IPR039588">
    <property type="entry name" value="FBXO4"/>
</dbReference>
<dbReference type="SUPFAM" id="SSF81383">
    <property type="entry name" value="F-box domain"/>
    <property type="match status" value="1"/>
</dbReference>
<dbReference type="PANTHER" id="PTHR16008:SF4">
    <property type="entry name" value="F-BOX ONLY PROTEIN 4"/>
    <property type="match status" value="1"/>
</dbReference>
<dbReference type="PANTHER" id="PTHR16008">
    <property type="entry name" value="F-BOX ONLY PROTEIN 4"/>
    <property type="match status" value="1"/>
</dbReference>
<dbReference type="Proteomes" id="UP000694865">
    <property type="component" value="Unplaced"/>
</dbReference>
<reference evidence="3" key="1">
    <citation type="submission" date="2025-08" db="UniProtKB">
        <authorList>
            <consortium name="RefSeq"/>
        </authorList>
    </citation>
    <scope>IDENTIFICATION</scope>
    <source>
        <tissue evidence="3">Testes</tissue>
    </source>
</reference>
<evidence type="ECO:0000259" key="1">
    <source>
        <dbReference type="PROSITE" id="PS50181"/>
    </source>
</evidence>
<dbReference type="Pfam" id="PF12937">
    <property type="entry name" value="F-box-like"/>
    <property type="match status" value="1"/>
</dbReference>
<gene>
    <name evidence="3" type="primary">LOC102808819</name>
</gene>
<dbReference type="InterPro" id="IPR036047">
    <property type="entry name" value="F-box-like_dom_sf"/>
</dbReference>
<dbReference type="SMART" id="SM00256">
    <property type="entry name" value="FBOX"/>
    <property type="match status" value="1"/>
</dbReference>
<dbReference type="Gene3D" id="1.20.1280.50">
    <property type="match status" value="1"/>
</dbReference>
<dbReference type="PROSITE" id="PS50181">
    <property type="entry name" value="FBOX"/>
    <property type="match status" value="1"/>
</dbReference>
<dbReference type="RefSeq" id="XP_006812266.1">
    <property type="nucleotide sequence ID" value="XM_006812203.1"/>
</dbReference>
<dbReference type="InterPro" id="IPR001810">
    <property type="entry name" value="F-box_dom"/>
</dbReference>
<protein>
    <submittedName>
        <fullName evidence="3">F-box only protein 4-like</fullName>
    </submittedName>
</protein>
<dbReference type="InterPro" id="IPR027417">
    <property type="entry name" value="P-loop_NTPase"/>
</dbReference>
<evidence type="ECO:0000313" key="3">
    <source>
        <dbReference type="RefSeq" id="XP_006812266.1"/>
    </source>
</evidence>
<proteinExistence type="predicted"/>
<dbReference type="GeneID" id="102808819"/>
<accession>A0ABM0LWX5</accession>
<dbReference type="Gene3D" id="3.40.50.300">
    <property type="entry name" value="P-loop containing nucleotide triphosphate hydrolases"/>
    <property type="match status" value="1"/>
</dbReference>